<gene>
    <name evidence="1" type="ORF">FJM65_11240</name>
</gene>
<name>A0A501W5I2_9BACT</name>
<comment type="caution">
    <text evidence="1">The sequence shown here is derived from an EMBL/GenBank/DDBJ whole genome shotgun (WGS) entry which is preliminary data.</text>
</comment>
<organism evidence="1 2">
    <name type="scientific">Pontibacter mangrovi</name>
    <dbReference type="NCBI Taxonomy" id="2589816"/>
    <lineage>
        <taxon>Bacteria</taxon>
        <taxon>Pseudomonadati</taxon>
        <taxon>Bacteroidota</taxon>
        <taxon>Cytophagia</taxon>
        <taxon>Cytophagales</taxon>
        <taxon>Hymenobacteraceae</taxon>
        <taxon>Pontibacter</taxon>
    </lineage>
</organism>
<sequence length="78" mass="8827">MLKHPNFPSRAAAVPVAEPFFTVNLYKNKIYVYKNVRVGKSRPITLGKKVANYPQDAYHLTMIEKLYPNALVYGTQAA</sequence>
<evidence type="ECO:0000313" key="2">
    <source>
        <dbReference type="Proteomes" id="UP000316727"/>
    </source>
</evidence>
<dbReference type="RefSeq" id="WP_140621615.1">
    <property type="nucleotide sequence ID" value="NZ_VFRQ01000005.1"/>
</dbReference>
<dbReference type="EMBL" id="VFRQ01000005">
    <property type="protein sequence ID" value="TPE43992.1"/>
    <property type="molecule type" value="Genomic_DNA"/>
</dbReference>
<evidence type="ECO:0000313" key="1">
    <source>
        <dbReference type="EMBL" id="TPE43992.1"/>
    </source>
</evidence>
<reference evidence="1 2" key="1">
    <citation type="submission" date="2019-06" db="EMBL/GenBank/DDBJ databases">
        <title>A novel bacterium of genus Pontibacter, isolated from marine sediment.</title>
        <authorList>
            <person name="Huang H."/>
            <person name="Mo K."/>
            <person name="Hu Y."/>
        </authorList>
    </citation>
    <scope>NUCLEOTIDE SEQUENCE [LARGE SCALE GENOMIC DNA]</scope>
    <source>
        <strain evidence="1 2">HB172049</strain>
    </source>
</reference>
<accession>A0A501W5I2</accession>
<dbReference type="Proteomes" id="UP000316727">
    <property type="component" value="Unassembled WGS sequence"/>
</dbReference>
<protein>
    <submittedName>
        <fullName evidence="1">Uncharacterized protein</fullName>
    </submittedName>
</protein>
<dbReference type="AlphaFoldDB" id="A0A501W5I2"/>
<proteinExistence type="predicted"/>
<keyword evidence="2" id="KW-1185">Reference proteome</keyword>